<reference evidence="7 8" key="1">
    <citation type="submission" date="2016-10" db="EMBL/GenBank/DDBJ databases">
        <authorList>
            <person name="de Groot N.N."/>
        </authorList>
    </citation>
    <scope>NUCLEOTIDE SEQUENCE [LARGE SCALE GENOMIC DNA]</scope>
    <source>
        <strain evidence="7 8">DSM 17890</strain>
    </source>
</reference>
<keyword evidence="3 5" id="KW-1133">Transmembrane helix</keyword>
<protein>
    <submittedName>
        <fullName evidence="7">Predicted arabinose efflux permease, MFS family</fullName>
    </submittedName>
</protein>
<organism evidence="7 8">
    <name type="scientific">Albimonas donghaensis</name>
    <dbReference type="NCBI Taxonomy" id="356660"/>
    <lineage>
        <taxon>Bacteria</taxon>
        <taxon>Pseudomonadati</taxon>
        <taxon>Pseudomonadota</taxon>
        <taxon>Alphaproteobacteria</taxon>
        <taxon>Rhodobacterales</taxon>
        <taxon>Paracoccaceae</taxon>
        <taxon>Albimonas</taxon>
    </lineage>
</organism>
<keyword evidence="8" id="KW-1185">Reference proteome</keyword>
<evidence type="ECO:0000259" key="6">
    <source>
        <dbReference type="PROSITE" id="PS50850"/>
    </source>
</evidence>
<dbReference type="InterPro" id="IPR020846">
    <property type="entry name" value="MFS_dom"/>
</dbReference>
<evidence type="ECO:0000313" key="7">
    <source>
        <dbReference type="EMBL" id="SDX43823.1"/>
    </source>
</evidence>
<evidence type="ECO:0000313" key="8">
    <source>
        <dbReference type="Proteomes" id="UP000199118"/>
    </source>
</evidence>
<dbReference type="STRING" id="356660.SAMN05444336_105109"/>
<evidence type="ECO:0000256" key="3">
    <source>
        <dbReference type="ARBA" id="ARBA00022989"/>
    </source>
</evidence>
<feature type="transmembrane region" description="Helical" evidence="5">
    <location>
        <begin position="34"/>
        <end position="55"/>
    </location>
</feature>
<feature type="transmembrane region" description="Helical" evidence="5">
    <location>
        <begin position="102"/>
        <end position="124"/>
    </location>
</feature>
<dbReference type="GO" id="GO:0005886">
    <property type="term" value="C:plasma membrane"/>
    <property type="evidence" value="ECO:0007669"/>
    <property type="project" value="TreeGrafter"/>
</dbReference>
<keyword evidence="2 5" id="KW-0812">Transmembrane</keyword>
<feature type="transmembrane region" description="Helical" evidence="5">
    <location>
        <begin position="156"/>
        <end position="180"/>
    </location>
</feature>
<sequence length="488" mass="49615">MPTDPDSSPDTSPAPSGTHVRWSEILTREHAPSLALVALAVWLHAATTLLLATMIDSILRDIGGERLVAWTVAIYLVGSIAAGSVAGLAAGRFGLRRPMAGAAMVFAAGCVLNAVAPSMPVLLVGRLMEGIGGGGLMALAFVAVGKLFPPRLTARALAVVSTLWGVSALLGPLTGGLFVAYADWRWGLWAFAAQAAALAVWIALVLRREPRPAAPPPLRLPLERLALIAGGVGLIAAAGLDPAPLRSSLCLAGGAAALWGALRIDARRGEGRLFPARAFRPSDPAGAALLMVLCMSFALVSFNAFAPVMLMRLHGLPPMAAGYVMAAVPAGWSTTAVLASSLPPRHDPRAIAIGMCLVALSLPLLALTVPSGPPAAVALVAAMEGAGFGLCWTFLLRRARAFAGPGDAPRVAAAIPTTQQLGFASGAAFAGLAGNAAGFAAGADAETLRVVARTVYLAPLPAAALGLWAMSRFVRAPAPVGAPDGSRG</sequence>
<dbReference type="GO" id="GO:0022857">
    <property type="term" value="F:transmembrane transporter activity"/>
    <property type="evidence" value="ECO:0007669"/>
    <property type="project" value="InterPro"/>
</dbReference>
<dbReference type="PANTHER" id="PTHR23501">
    <property type="entry name" value="MAJOR FACILITATOR SUPERFAMILY"/>
    <property type="match status" value="1"/>
</dbReference>
<feature type="transmembrane region" description="Helical" evidence="5">
    <location>
        <begin position="67"/>
        <end position="90"/>
    </location>
</feature>
<evidence type="ECO:0000256" key="1">
    <source>
        <dbReference type="ARBA" id="ARBA00004141"/>
    </source>
</evidence>
<evidence type="ECO:0000256" key="2">
    <source>
        <dbReference type="ARBA" id="ARBA00022692"/>
    </source>
</evidence>
<feature type="transmembrane region" description="Helical" evidence="5">
    <location>
        <begin position="320"/>
        <end position="339"/>
    </location>
</feature>
<dbReference type="InterPro" id="IPR011701">
    <property type="entry name" value="MFS"/>
</dbReference>
<feature type="domain" description="Major facilitator superfamily (MFS) profile" evidence="6">
    <location>
        <begin position="33"/>
        <end position="488"/>
    </location>
</feature>
<gene>
    <name evidence="7" type="ORF">SAMN05444336_105109</name>
</gene>
<feature type="transmembrane region" description="Helical" evidence="5">
    <location>
        <begin position="351"/>
        <end position="369"/>
    </location>
</feature>
<feature type="transmembrane region" description="Helical" evidence="5">
    <location>
        <begin position="245"/>
        <end position="264"/>
    </location>
</feature>
<keyword evidence="4 5" id="KW-0472">Membrane</keyword>
<dbReference type="AlphaFoldDB" id="A0A1H3BPI8"/>
<dbReference type="InterPro" id="IPR036259">
    <property type="entry name" value="MFS_trans_sf"/>
</dbReference>
<feature type="transmembrane region" description="Helical" evidence="5">
    <location>
        <begin position="285"/>
        <end position="308"/>
    </location>
</feature>
<dbReference type="PROSITE" id="PS50850">
    <property type="entry name" value="MFS"/>
    <property type="match status" value="1"/>
</dbReference>
<dbReference type="Gene3D" id="1.20.1250.20">
    <property type="entry name" value="MFS general substrate transporter like domains"/>
    <property type="match status" value="1"/>
</dbReference>
<feature type="transmembrane region" description="Helical" evidence="5">
    <location>
        <begin position="375"/>
        <end position="395"/>
    </location>
</feature>
<feature type="transmembrane region" description="Helical" evidence="5">
    <location>
        <begin position="186"/>
        <end position="206"/>
    </location>
</feature>
<dbReference type="SUPFAM" id="SSF103473">
    <property type="entry name" value="MFS general substrate transporter"/>
    <property type="match status" value="1"/>
</dbReference>
<dbReference type="RefSeq" id="WP_176954768.1">
    <property type="nucleotide sequence ID" value="NZ_FNMZ01000005.1"/>
</dbReference>
<dbReference type="Gene3D" id="1.20.1720.10">
    <property type="entry name" value="Multidrug resistance protein D"/>
    <property type="match status" value="1"/>
</dbReference>
<dbReference type="Pfam" id="PF07690">
    <property type="entry name" value="MFS_1"/>
    <property type="match status" value="1"/>
</dbReference>
<dbReference type="Proteomes" id="UP000199118">
    <property type="component" value="Unassembled WGS sequence"/>
</dbReference>
<name>A0A1H3BPI8_9RHOB</name>
<proteinExistence type="predicted"/>
<accession>A0A1H3BPI8</accession>
<evidence type="ECO:0000256" key="5">
    <source>
        <dbReference type="SAM" id="Phobius"/>
    </source>
</evidence>
<comment type="subcellular location">
    <subcellularLocation>
        <location evidence="1">Membrane</location>
        <topology evidence="1">Multi-pass membrane protein</topology>
    </subcellularLocation>
</comment>
<dbReference type="EMBL" id="FNMZ01000005">
    <property type="protein sequence ID" value="SDX43823.1"/>
    <property type="molecule type" value="Genomic_DNA"/>
</dbReference>
<dbReference type="PANTHER" id="PTHR23501:SF154">
    <property type="entry name" value="MULTIDRUG-EFFLUX TRANSPORTER RV1634-RELATED"/>
    <property type="match status" value="1"/>
</dbReference>
<feature type="transmembrane region" description="Helical" evidence="5">
    <location>
        <begin position="130"/>
        <end position="149"/>
    </location>
</feature>
<evidence type="ECO:0000256" key="4">
    <source>
        <dbReference type="ARBA" id="ARBA00023136"/>
    </source>
</evidence>